<dbReference type="Pfam" id="PF02970">
    <property type="entry name" value="TBCA"/>
    <property type="match status" value="1"/>
</dbReference>
<dbReference type="EMBL" id="CAXDID020000064">
    <property type="protein sequence ID" value="CAL6011571.1"/>
    <property type="molecule type" value="Genomic_DNA"/>
</dbReference>
<accession>A0AA86R9J8</accession>
<dbReference type="EMBL" id="CAXDID020000064">
    <property type="protein sequence ID" value="CAL6011577.1"/>
    <property type="molecule type" value="Genomic_DNA"/>
</dbReference>
<evidence type="ECO:0000313" key="15">
    <source>
        <dbReference type="EMBL" id="CAL6080284.1"/>
    </source>
</evidence>
<keyword evidence="3" id="KW-0493">Microtubule</keyword>
<evidence type="ECO:0000313" key="14">
    <source>
        <dbReference type="EMBL" id="CAL6080276.1"/>
    </source>
</evidence>
<dbReference type="Gene3D" id="1.20.58.90">
    <property type="match status" value="1"/>
</dbReference>
<comment type="similarity">
    <text evidence="1 3">Belongs to the TBCA family.</text>
</comment>
<evidence type="ECO:0000256" key="3">
    <source>
        <dbReference type="RuleBase" id="RU364030"/>
    </source>
</evidence>
<dbReference type="PANTHER" id="PTHR21500:SF0">
    <property type="entry name" value="TUBULIN-SPECIFIC CHAPERONE A"/>
    <property type="match status" value="1"/>
</dbReference>
<evidence type="ECO:0000313" key="6">
    <source>
        <dbReference type="EMBL" id="CAI9967336.1"/>
    </source>
</evidence>
<dbReference type="EMBL" id="CAXDID020000517">
    <property type="protein sequence ID" value="CAL6099126.1"/>
    <property type="molecule type" value="Genomic_DNA"/>
</dbReference>
<organism evidence="8">
    <name type="scientific">Hexamita inflata</name>
    <dbReference type="NCBI Taxonomy" id="28002"/>
    <lineage>
        <taxon>Eukaryota</taxon>
        <taxon>Metamonada</taxon>
        <taxon>Diplomonadida</taxon>
        <taxon>Hexamitidae</taxon>
        <taxon>Hexamitinae</taxon>
        <taxon>Hexamita</taxon>
    </lineage>
</organism>
<comment type="subcellular location">
    <subcellularLocation>
        <location evidence="3">Cytoplasm</location>
        <location evidence="3">Cytoskeleton</location>
    </subcellularLocation>
</comment>
<dbReference type="EMBL" id="CATOUU010001038">
    <property type="protein sequence ID" value="CAI9968479.1"/>
    <property type="molecule type" value="Genomic_DNA"/>
</dbReference>
<evidence type="ECO:0000313" key="18">
    <source>
        <dbReference type="Proteomes" id="UP001642409"/>
    </source>
</evidence>
<evidence type="ECO:0000313" key="4">
    <source>
        <dbReference type="EMBL" id="CAI9953712.1"/>
    </source>
</evidence>
<evidence type="ECO:0000313" key="5">
    <source>
        <dbReference type="EMBL" id="CAI9953715.1"/>
    </source>
</evidence>
<keyword evidence="3" id="KW-0963">Cytoplasm</keyword>
<dbReference type="GO" id="GO:0005874">
    <property type="term" value="C:microtubule"/>
    <property type="evidence" value="ECO:0007669"/>
    <property type="project" value="UniProtKB-KW"/>
</dbReference>
<keyword evidence="2 3" id="KW-0143">Chaperone</keyword>
<dbReference type="PANTHER" id="PTHR21500">
    <property type="entry name" value="TUBULIN-SPECIFIC CHAPERONE A"/>
    <property type="match status" value="1"/>
</dbReference>
<reference evidence="8" key="1">
    <citation type="submission" date="2023-06" db="EMBL/GenBank/DDBJ databases">
        <authorList>
            <person name="Kurt Z."/>
        </authorList>
    </citation>
    <scope>NUCLEOTIDE SEQUENCE</scope>
</reference>
<evidence type="ECO:0000313" key="13">
    <source>
        <dbReference type="EMBL" id="CAL6048087.1"/>
    </source>
</evidence>
<dbReference type="GO" id="GO:0005829">
    <property type="term" value="C:cytosol"/>
    <property type="evidence" value="ECO:0007669"/>
    <property type="project" value="TreeGrafter"/>
</dbReference>
<dbReference type="EMBL" id="CAXDID020000174">
    <property type="protein sequence ID" value="CAL6048087.1"/>
    <property type="molecule type" value="Genomic_DNA"/>
</dbReference>
<comment type="caution">
    <text evidence="8">The sequence shown here is derived from an EMBL/GenBank/DDBJ whole genome shotgun (WGS) entry which is preliminary data.</text>
</comment>
<dbReference type="EMBL" id="CATOUU010001038">
    <property type="protein sequence ID" value="CAI9968483.1"/>
    <property type="molecule type" value="Genomic_DNA"/>
</dbReference>
<evidence type="ECO:0000313" key="8">
    <source>
        <dbReference type="EMBL" id="CAI9968479.1"/>
    </source>
</evidence>
<dbReference type="InterPro" id="IPR004226">
    <property type="entry name" value="TBCA"/>
</dbReference>
<dbReference type="AlphaFoldDB" id="A0AA86R9J8"/>
<dbReference type="EMBL" id="CAXDID020000345">
    <property type="protein sequence ID" value="CAL6080276.1"/>
    <property type="molecule type" value="Genomic_DNA"/>
</dbReference>
<gene>
    <name evidence="10" type="ORF">HINF_LOCUS22888</name>
    <name evidence="11" type="ORF">HINF_LOCUS22891</name>
    <name evidence="4" type="ORF">HINF_LOCUS41357</name>
    <name evidence="5" type="ORF">HINF_LOCUS41360</name>
    <name evidence="12" type="ORF">HINF_LOCUS42516</name>
    <name evidence="13" type="ORF">HINF_LOCUS42519</name>
    <name evidence="6" type="ORF">HINF_LOCUS54981</name>
    <name evidence="7" type="ORF">HINF_LOCUS54984</name>
    <name evidence="8" type="ORF">HINF_LOCUS56124</name>
    <name evidence="9" type="ORF">HINF_LOCUS56128</name>
    <name evidence="14" type="ORF">HINF_LOCUS59790</name>
    <name evidence="15" type="ORF">HINF_LOCUS59794</name>
    <name evidence="16" type="ORF">HINF_LOCUS69931</name>
    <name evidence="17" type="ORF">HINF_LOCUS69934</name>
</gene>
<dbReference type="EMBL" id="CATOUU010001022">
    <property type="protein sequence ID" value="CAI9967339.1"/>
    <property type="molecule type" value="Genomic_DNA"/>
</dbReference>
<evidence type="ECO:0000313" key="10">
    <source>
        <dbReference type="EMBL" id="CAL6011571.1"/>
    </source>
</evidence>
<name>A0AA86R9J8_9EUKA</name>
<evidence type="ECO:0000313" key="12">
    <source>
        <dbReference type="EMBL" id="CAL6048081.1"/>
    </source>
</evidence>
<evidence type="ECO:0000313" key="17">
    <source>
        <dbReference type="EMBL" id="CAL6099132.1"/>
    </source>
</evidence>
<evidence type="ECO:0000313" key="11">
    <source>
        <dbReference type="EMBL" id="CAL6011577.1"/>
    </source>
</evidence>
<evidence type="ECO:0000256" key="1">
    <source>
        <dbReference type="ARBA" id="ARBA00006806"/>
    </source>
</evidence>
<evidence type="ECO:0000313" key="9">
    <source>
        <dbReference type="EMBL" id="CAI9968483.1"/>
    </source>
</evidence>
<dbReference type="Proteomes" id="UP001642409">
    <property type="component" value="Unassembled WGS sequence"/>
</dbReference>
<comment type="subunit">
    <text evidence="3">Supercomplex made of cofactors A to E. Cofactors A and D function by capturing and stabilizing tubulin in a quasi-native conformation. Cofactor E binds to the cofactor D-tubulin complex; interaction with cofactor C then causes the release of tubulin polypeptides that are committed to the native state.</text>
</comment>
<evidence type="ECO:0000256" key="2">
    <source>
        <dbReference type="ARBA" id="ARBA00023186"/>
    </source>
</evidence>
<keyword evidence="3" id="KW-0206">Cytoskeleton</keyword>
<reference evidence="10 18" key="2">
    <citation type="submission" date="2024-07" db="EMBL/GenBank/DDBJ databases">
        <authorList>
            <person name="Akdeniz Z."/>
        </authorList>
    </citation>
    <scope>NUCLEOTIDE SEQUENCE [LARGE SCALE GENOMIC DNA]</scope>
</reference>
<protein>
    <recommendedName>
        <fullName evidence="3">Tubulin-specific chaperone A</fullName>
    </recommendedName>
</protein>
<dbReference type="GO" id="GO:0007023">
    <property type="term" value="P:post-chaperonin tubulin folding pathway"/>
    <property type="evidence" value="ECO:0007669"/>
    <property type="project" value="UniProtKB-UniRule"/>
</dbReference>
<dbReference type="EMBL" id="CAXDID020000174">
    <property type="protein sequence ID" value="CAL6048081.1"/>
    <property type="molecule type" value="Genomic_DNA"/>
</dbReference>
<dbReference type="GO" id="GO:0007021">
    <property type="term" value="P:tubulin complex assembly"/>
    <property type="evidence" value="ECO:0007669"/>
    <property type="project" value="UniProtKB-UniRule"/>
</dbReference>
<keyword evidence="18" id="KW-1185">Reference proteome</keyword>
<dbReference type="EMBL" id="CATOUU010000841">
    <property type="protein sequence ID" value="CAI9953712.1"/>
    <property type="molecule type" value="Genomic_DNA"/>
</dbReference>
<dbReference type="EMBL" id="CAXDID020000345">
    <property type="protein sequence ID" value="CAL6080284.1"/>
    <property type="molecule type" value="Genomic_DNA"/>
</dbReference>
<dbReference type="EMBL" id="CATOUU010000841">
    <property type="protein sequence ID" value="CAI9953715.1"/>
    <property type="molecule type" value="Genomic_DNA"/>
</dbReference>
<dbReference type="EMBL" id="CAXDID020000517">
    <property type="protein sequence ID" value="CAL6099132.1"/>
    <property type="molecule type" value="Genomic_DNA"/>
</dbReference>
<dbReference type="InterPro" id="IPR036126">
    <property type="entry name" value="TBCA_sf"/>
</dbReference>
<proteinExistence type="inferred from homology"/>
<dbReference type="GO" id="GO:0048487">
    <property type="term" value="F:beta-tubulin binding"/>
    <property type="evidence" value="ECO:0007669"/>
    <property type="project" value="InterPro"/>
</dbReference>
<dbReference type="EMBL" id="CATOUU010001022">
    <property type="protein sequence ID" value="CAI9967336.1"/>
    <property type="molecule type" value="Genomic_DNA"/>
</dbReference>
<evidence type="ECO:0000313" key="7">
    <source>
        <dbReference type="EMBL" id="CAI9967339.1"/>
    </source>
</evidence>
<evidence type="ECO:0000313" key="16">
    <source>
        <dbReference type="EMBL" id="CAL6099126.1"/>
    </source>
</evidence>
<sequence>MQRKLQLAHQSLKRIIKDVEVAYKEKDVEVARLEKMTNENQDNFRMNQQRTVVAQAVQSIGDYKNMLGKAIEKLEQTMKEAKDDVTIPQSEFTIANEVIANAKKALE</sequence>
<dbReference type="SUPFAM" id="SSF46988">
    <property type="entry name" value="Tubulin chaperone cofactor A"/>
    <property type="match status" value="1"/>
</dbReference>